<gene>
    <name evidence="3" type="ORF">COT92_01395</name>
</gene>
<accession>A0A2H0VDK9</accession>
<evidence type="ECO:0000259" key="2">
    <source>
        <dbReference type="Pfam" id="PF13399"/>
    </source>
</evidence>
<protein>
    <recommendedName>
        <fullName evidence="2">LytR/CpsA/Psr regulator C-terminal domain-containing protein</fullName>
    </recommendedName>
</protein>
<dbReference type="Proteomes" id="UP000230922">
    <property type="component" value="Unassembled WGS sequence"/>
</dbReference>
<evidence type="ECO:0000313" key="4">
    <source>
        <dbReference type="Proteomes" id="UP000230922"/>
    </source>
</evidence>
<evidence type="ECO:0000313" key="3">
    <source>
        <dbReference type="EMBL" id="PIR96380.1"/>
    </source>
</evidence>
<comment type="caution">
    <text evidence="3">The sequence shown here is derived from an EMBL/GenBank/DDBJ whole genome shotgun (WGS) entry which is preliminary data.</text>
</comment>
<dbReference type="Pfam" id="PF13399">
    <property type="entry name" value="LytR_C"/>
    <property type="match status" value="1"/>
</dbReference>
<dbReference type="EMBL" id="PFAK01000021">
    <property type="protein sequence ID" value="PIR96380.1"/>
    <property type="molecule type" value="Genomic_DNA"/>
</dbReference>
<feature type="transmembrane region" description="Helical" evidence="1">
    <location>
        <begin position="39"/>
        <end position="59"/>
    </location>
</feature>
<dbReference type="Gene3D" id="3.30.70.2390">
    <property type="match status" value="1"/>
</dbReference>
<organism evidence="3 4">
    <name type="scientific">Candidatus Doudnabacteria bacterium CG10_big_fil_rev_8_21_14_0_10_42_18</name>
    <dbReference type="NCBI Taxonomy" id="1974552"/>
    <lineage>
        <taxon>Bacteria</taxon>
        <taxon>Candidatus Doudnaibacteriota</taxon>
    </lineage>
</organism>
<feature type="domain" description="LytR/CpsA/Psr regulator C-terminal" evidence="2">
    <location>
        <begin position="176"/>
        <end position="261"/>
    </location>
</feature>
<evidence type="ECO:0000256" key="1">
    <source>
        <dbReference type="SAM" id="Phobius"/>
    </source>
</evidence>
<dbReference type="InterPro" id="IPR027381">
    <property type="entry name" value="LytR/CpsA/Psr_C"/>
</dbReference>
<keyword evidence="1" id="KW-0812">Transmembrane</keyword>
<name>A0A2H0VDK9_9BACT</name>
<keyword evidence="1" id="KW-1133">Transmembrane helix</keyword>
<keyword evidence="1" id="KW-0472">Membrane</keyword>
<reference evidence="4" key="1">
    <citation type="submission" date="2017-09" db="EMBL/GenBank/DDBJ databases">
        <title>Depth-based differentiation of microbial function through sediment-hosted aquifers and enrichment of novel symbionts in the deep terrestrial subsurface.</title>
        <authorList>
            <person name="Probst A.J."/>
            <person name="Ladd B."/>
            <person name="Jarett J.K."/>
            <person name="Geller-Mcgrath D.E."/>
            <person name="Sieber C.M.K."/>
            <person name="Emerson J.B."/>
            <person name="Anantharaman K."/>
            <person name="Thomas B.C."/>
            <person name="Malmstrom R."/>
            <person name="Stieglmeier M."/>
            <person name="Klingl A."/>
            <person name="Woyke T."/>
            <person name="Ryan C.M."/>
            <person name="Banfield J.F."/>
        </authorList>
    </citation>
    <scope>NUCLEOTIDE SEQUENCE [LARGE SCALE GENOMIC DNA]</scope>
</reference>
<sequence length="263" mass="28433">MVENKNKKNDFFDSIAPKVQSPVMITTKGQVKKTGLGKFGIIFLMLSIITTAGLGFIAYKYQKAQEKLLALEAQSGESIDTLANLTLLERVRRHMILPEAQEPSLVTIEDAEGLKNIQPIYSEVKNGDKLITFREVQLVYDPIADIVVAVKPLTLVVSAAGGETERAILKSQGTLNLDIRNGSGVAGIAKKIADSLVKEDSYSIYTVGNAEKTNHAATIIVNLNDKDVSNLEERFNVTAITSLPTGEASSEADVVIIVGQDNS</sequence>
<dbReference type="AlphaFoldDB" id="A0A2H0VDK9"/>
<proteinExistence type="predicted"/>